<proteinExistence type="predicted"/>
<dbReference type="RefSeq" id="WP_378297264.1">
    <property type="nucleotide sequence ID" value="NZ_JAHBGB010000003.1"/>
</dbReference>
<keyword evidence="2" id="KW-0472">Membrane</keyword>
<evidence type="ECO:0000313" key="3">
    <source>
        <dbReference type="EMBL" id="MFD2143600.1"/>
    </source>
</evidence>
<dbReference type="InterPro" id="IPR009325">
    <property type="entry name" value="DUF983"/>
</dbReference>
<keyword evidence="4" id="KW-1185">Reference proteome</keyword>
<protein>
    <submittedName>
        <fullName evidence="3">DUF983 domain-containing protein</fullName>
    </submittedName>
</protein>
<keyword evidence="2" id="KW-0812">Transmembrane</keyword>
<dbReference type="EMBL" id="JBHUHD010000004">
    <property type="protein sequence ID" value="MFD2143600.1"/>
    <property type="molecule type" value="Genomic_DNA"/>
</dbReference>
<gene>
    <name evidence="3" type="ORF">ACFSNC_24720</name>
</gene>
<evidence type="ECO:0000256" key="1">
    <source>
        <dbReference type="SAM" id="MobiDB-lite"/>
    </source>
</evidence>
<accession>A0ABW4Z4X5</accession>
<evidence type="ECO:0000256" key="2">
    <source>
        <dbReference type="SAM" id="Phobius"/>
    </source>
</evidence>
<organism evidence="3 4">
    <name type="scientific">Ancylobacter oerskovii</name>
    <dbReference type="NCBI Taxonomy" id="459519"/>
    <lineage>
        <taxon>Bacteria</taxon>
        <taxon>Pseudomonadati</taxon>
        <taxon>Pseudomonadota</taxon>
        <taxon>Alphaproteobacteria</taxon>
        <taxon>Hyphomicrobiales</taxon>
        <taxon>Xanthobacteraceae</taxon>
        <taxon>Ancylobacter</taxon>
    </lineage>
</organism>
<dbReference type="Pfam" id="PF06170">
    <property type="entry name" value="DUF983"/>
    <property type="match status" value="1"/>
</dbReference>
<feature type="region of interest" description="Disordered" evidence="1">
    <location>
        <begin position="1"/>
        <end position="26"/>
    </location>
</feature>
<name>A0ABW4Z4X5_9HYPH</name>
<evidence type="ECO:0000313" key="4">
    <source>
        <dbReference type="Proteomes" id="UP001597299"/>
    </source>
</evidence>
<dbReference type="Proteomes" id="UP001597299">
    <property type="component" value="Unassembled WGS sequence"/>
</dbReference>
<feature type="transmembrane region" description="Helical" evidence="2">
    <location>
        <begin position="89"/>
        <end position="109"/>
    </location>
</feature>
<feature type="transmembrane region" description="Helical" evidence="2">
    <location>
        <begin position="115"/>
        <end position="134"/>
    </location>
</feature>
<reference evidence="4" key="1">
    <citation type="journal article" date="2019" name="Int. J. Syst. Evol. Microbiol.">
        <title>The Global Catalogue of Microorganisms (GCM) 10K type strain sequencing project: providing services to taxonomists for standard genome sequencing and annotation.</title>
        <authorList>
            <consortium name="The Broad Institute Genomics Platform"/>
            <consortium name="The Broad Institute Genome Sequencing Center for Infectious Disease"/>
            <person name="Wu L."/>
            <person name="Ma J."/>
        </authorList>
    </citation>
    <scope>NUCLEOTIDE SEQUENCE [LARGE SCALE GENOMIC DNA]</scope>
    <source>
        <strain evidence="4">CCM 7435</strain>
    </source>
</reference>
<sequence length="165" mass="17975">MIGSMRRMNSPKGSSTDEERATSDSVSAGLGDLASASEWPSLSPLETGLRGRCPRCGQGRLFKGFLTLRPRCDVCGLDYSFADPADGPAFFVMMFCCLPSVGFAVWLEIAYEPPAWVHLVTTLPLTLLTCIPPLRPLKGWLVASQYFYKAEEGHLAPPEEANKSS</sequence>
<keyword evidence="2" id="KW-1133">Transmembrane helix</keyword>
<comment type="caution">
    <text evidence="3">The sequence shown here is derived from an EMBL/GenBank/DDBJ whole genome shotgun (WGS) entry which is preliminary data.</text>
</comment>